<comment type="similarity">
    <text evidence="3">Belongs to the ARTD/PARP family.</text>
</comment>
<feature type="transmembrane region" description="Helical" evidence="6">
    <location>
        <begin position="980"/>
        <end position="1003"/>
    </location>
</feature>
<dbReference type="OrthoDB" id="448658at2759"/>
<evidence type="ECO:0000313" key="9">
    <source>
        <dbReference type="EMBL" id="CAI3992750.1"/>
    </source>
</evidence>
<dbReference type="InterPro" id="IPR051712">
    <property type="entry name" value="ARTD-AVP"/>
</dbReference>
<keyword evidence="2" id="KW-0539">Nucleus</keyword>
<dbReference type="Pfam" id="PF00644">
    <property type="entry name" value="PARP"/>
    <property type="match status" value="1"/>
</dbReference>
<keyword evidence="6" id="KW-0472">Membrane</keyword>
<evidence type="ECO:0000256" key="2">
    <source>
        <dbReference type="ARBA" id="ARBA00023242"/>
    </source>
</evidence>
<feature type="domain" description="WWE" evidence="7">
    <location>
        <begin position="236"/>
        <end position="314"/>
    </location>
</feature>
<dbReference type="PANTHER" id="PTHR45740">
    <property type="entry name" value="POLY [ADP-RIBOSE] POLYMERASE"/>
    <property type="match status" value="1"/>
</dbReference>
<feature type="compositionally biased region" description="Basic and acidic residues" evidence="5">
    <location>
        <begin position="903"/>
        <end position="921"/>
    </location>
</feature>
<dbReference type="PROSITE" id="PS50918">
    <property type="entry name" value="WWE"/>
    <property type="match status" value="1"/>
</dbReference>
<dbReference type="GO" id="GO:0003950">
    <property type="term" value="F:NAD+ poly-ADP-ribosyltransferase activity"/>
    <property type="evidence" value="ECO:0007669"/>
    <property type="project" value="UniProtKB-UniRule"/>
</dbReference>
<feature type="transmembrane region" description="Helical" evidence="6">
    <location>
        <begin position="1115"/>
        <end position="1137"/>
    </location>
</feature>
<feature type="transmembrane region" description="Helical" evidence="6">
    <location>
        <begin position="1378"/>
        <end position="1403"/>
    </location>
</feature>
<feature type="transmembrane region" description="Helical" evidence="6">
    <location>
        <begin position="807"/>
        <end position="832"/>
    </location>
</feature>
<feature type="transmembrane region" description="Helical" evidence="6">
    <location>
        <begin position="942"/>
        <end position="968"/>
    </location>
</feature>
<keyword evidence="11" id="KW-1185">Reference proteome</keyword>
<name>A0A9P1FZV8_9DINO</name>
<evidence type="ECO:0000256" key="1">
    <source>
        <dbReference type="ARBA" id="ARBA00004123"/>
    </source>
</evidence>
<dbReference type="InterPro" id="IPR012317">
    <property type="entry name" value="Poly(ADP-ribose)pol_cat_dom"/>
</dbReference>
<dbReference type="Gene3D" id="1.10.287.1490">
    <property type="match status" value="1"/>
</dbReference>
<dbReference type="SUPFAM" id="SSF117839">
    <property type="entry name" value="WWE domain"/>
    <property type="match status" value="1"/>
</dbReference>
<comment type="caution">
    <text evidence="9">The sequence shown here is derived from an EMBL/GenBank/DDBJ whole genome shotgun (WGS) entry which is preliminary data.</text>
</comment>
<gene>
    <name evidence="9" type="ORF">C1SCF055_LOCUS19547</name>
</gene>
<evidence type="ECO:0000313" key="11">
    <source>
        <dbReference type="Proteomes" id="UP001152797"/>
    </source>
</evidence>
<feature type="transmembrane region" description="Helical" evidence="6">
    <location>
        <begin position="748"/>
        <end position="763"/>
    </location>
</feature>
<feature type="region of interest" description="Disordered" evidence="5">
    <location>
        <begin position="189"/>
        <end position="209"/>
    </location>
</feature>
<feature type="transmembrane region" description="Helical" evidence="6">
    <location>
        <begin position="707"/>
        <end position="727"/>
    </location>
</feature>
<dbReference type="EMBL" id="CAMXCT020001752">
    <property type="protein sequence ID" value="CAL1146125.1"/>
    <property type="molecule type" value="Genomic_DNA"/>
</dbReference>
<dbReference type="Proteomes" id="UP001152797">
    <property type="component" value="Unassembled WGS sequence"/>
</dbReference>
<feature type="transmembrane region" description="Helical" evidence="6">
    <location>
        <begin position="1149"/>
        <end position="1167"/>
    </location>
</feature>
<feature type="transmembrane region" description="Helical" evidence="6">
    <location>
        <begin position="1280"/>
        <end position="1299"/>
    </location>
</feature>
<dbReference type="InterPro" id="IPR037197">
    <property type="entry name" value="WWE_dom_sf"/>
</dbReference>
<evidence type="ECO:0000256" key="5">
    <source>
        <dbReference type="SAM" id="MobiDB-lite"/>
    </source>
</evidence>
<evidence type="ECO:0000256" key="6">
    <source>
        <dbReference type="SAM" id="Phobius"/>
    </source>
</evidence>
<accession>A0A9P1FZV8</accession>
<dbReference type="PANTHER" id="PTHR45740:SF2">
    <property type="entry name" value="POLY [ADP-RIBOSE] POLYMERASE"/>
    <property type="match status" value="1"/>
</dbReference>
<feature type="transmembrane region" description="Helical" evidence="6">
    <location>
        <begin position="769"/>
        <end position="786"/>
    </location>
</feature>
<keyword evidence="4" id="KW-0808">Transferase</keyword>
<feature type="transmembrane region" description="Helical" evidence="6">
    <location>
        <begin position="1225"/>
        <end position="1245"/>
    </location>
</feature>
<feature type="compositionally biased region" description="Low complexity" evidence="5">
    <location>
        <begin position="195"/>
        <end position="207"/>
    </location>
</feature>
<dbReference type="SUPFAM" id="SSF57997">
    <property type="entry name" value="Tropomyosin"/>
    <property type="match status" value="1"/>
</dbReference>
<dbReference type="GO" id="GO:0005634">
    <property type="term" value="C:nucleus"/>
    <property type="evidence" value="ECO:0007669"/>
    <property type="project" value="UniProtKB-SubCell"/>
</dbReference>
<reference evidence="9" key="1">
    <citation type="submission" date="2022-10" db="EMBL/GenBank/DDBJ databases">
        <authorList>
            <person name="Chen Y."/>
            <person name="Dougan E. K."/>
            <person name="Chan C."/>
            <person name="Rhodes N."/>
            <person name="Thang M."/>
        </authorList>
    </citation>
    <scope>NUCLEOTIDE SEQUENCE</scope>
</reference>
<feature type="domain" description="PARP catalytic" evidence="8">
    <location>
        <begin position="345"/>
        <end position="596"/>
    </location>
</feature>
<dbReference type="Pfam" id="PF02825">
    <property type="entry name" value="WWE"/>
    <property type="match status" value="1"/>
</dbReference>
<feature type="transmembrane region" description="Helical" evidence="6">
    <location>
        <begin position="615"/>
        <end position="644"/>
    </location>
</feature>
<evidence type="ECO:0000259" key="8">
    <source>
        <dbReference type="PROSITE" id="PS51059"/>
    </source>
</evidence>
<dbReference type="Gene3D" id="3.30.720.50">
    <property type="match status" value="1"/>
</dbReference>
<organism evidence="9">
    <name type="scientific">Cladocopium goreaui</name>
    <dbReference type="NCBI Taxonomy" id="2562237"/>
    <lineage>
        <taxon>Eukaryota</taxon>
        <taxon>Sar</taxon>
        <taxon>Alveolata</taxon>
        <taxon>Dinophyceae</taxon>
        <taxon>Suessiales</taxon>
        <taxon>Symbiodiniaceae</taxon>
        <taxon>Cladocopium</taxon>
    </lineage>
</organism>
<keyword evidence="4" id="KW-0328">Glycosyltransferase</keyword>
<evidence type="ECO:0000256" key="4">
    <source>
        <dbReference type="RuleBase" id="RU362114"/>
    </source>
</evidence>
<feature type="transmembrane region" description="Helical" evidence="6">
    <location>
        <begin position="1187"/>
        <end position="1204"/>
    </location>
</feature>
<feature type="transmembrane region" description="Helical" evidence="6">
    <location>
        <begin position="1251"/>
        <end position="1268"/>
    </location>
</feature>
<feature type="transmembrane region" description="Helical" evidence="6">
    <location>
        <begin position="656"/>
        <end position="677"/>
    </location>
</feature>
<keyword evidence="4" id="KW-0520">NAD</keyword>
<dbReference type="PROSITE" id="PS51059">
    <property type="entry name" value="PARP_CATALYTIC"/>
    <property type="match status" value="1"/>
</dbReference>
<feature type="transmembrane region" description="Helical" evidence="6">
    <location>
        <begin position="844"/>
        <end position="866"/>
    </location>
</feature>
<sequence>MLEGDYFCHFQTGKDETERAPAEVEKACHELMTAARFFAPSRALKEKVLVWSREKAAKGSAVKDLAGRTTMQNQVQKVTEEILEDLQQSLQSRLERFTGTLSKIKSLQSQVEEKQAVIDSQRASIDRLQSRLEGLEKRLALSETHVKELEAHRKDLQKDLQQKQAELSTAQTIIEDLEVDVEELQKKLSEKQQSRKTSSTQTQTTSKAFKESRARLVTQVKNLEKQVVQTEKEKSSLAQRFDAQPQVDGETWQFQGDSGEWISFTENSNKDLMDKFREGKEVCEIKIDGKTYDISFKYRWQRNQRTKKERKIRCCFGLPSHWNVTDEDALRLLKESLQAPLPQMHPSTDIWETVQKVTDRKMLSSLSKVLNQSLSRHDGTHCDCPHGSSNFVVIEAFQIKNRHVWQRYQRCVRSIRDKHKQHGISPGTISPLLSKALSEFANDIDVDQAGNERLLLHGTKTFEVGKTIASEGFDNRVAKDGLFGKGTYFAAQTCKAAQYASIHGMSQKASQQMPGTMLLARVAIGDPFYTEGRCHTLSRPPETDGRRADSIIARPGIPNGQPGGVQSHMEVVTFDPGQAYPEFIVRFTEARAFSAHQAQQGLCRNLDSPSDVSTIISVIVGFAVEASAVYIVLAFLALVLPASFANRYEPCRWHRLHLCICLLCGSLLIAAATLLILCRQAVLQPDAVYLVKLFFFGDANCHDKSNLLPEILAFVAAFLGWILGCYVKRMEESPAVDSVDVWDNPLMSPRRLILVAAILFSSASLDFNLFALVYHIATLLIVLYWARAKRSRSGKELHWAQLLCLRIALLTVCSVQVSSVAIFSLPGIPQFFSSPMARLLGLEVSIPVCWQNLSSFLLIQLLVWPAQRAKRLPTQMQDRRTAEEAPSPFVSKYAEDQAVLHEKEAQNRGEHPDGDEIREGSDGASPWKSVADKANYVCGRALLPLFSMMSLFMVWPSLTTLPLLLAGFSLHHIPVERFPIVFFYGALVYEMLCSIVWFCYNIFCTMSDQPLSMVPYEFTWLERGGLQCYLRKGPADPEVRRYIFALGQGLAVVATAACTRSRSCQEQQSPAGNPSRPCAGGWASSALVRKVVAFSRPFTVSFVVVVILGQNSPNVFGMLYLIWLVGLTISGAWASYINSGWDLLRANELTWRSLLVLSNCIVLALAYCQVMESTNLDFVGLERSSQTILEVTWAHLTIGVLAGLQTLAFSQKVQIPAMFVDSNSALAWFLWIGGIFIEMGLMLNFVMMEPLTVDSFFILTLFLGIVAVEQFGAPTRWRNWLLTATAFSCSLLLLLRYTLLMPKVQEWLDGASSPLPQEKFDMLWKAFALGDTSFEVRLKLGYLAATTLLSTALRRLYRFGAAASLIGARSQVYTMKNKVAMSIFLEAARWSTVVLICTCYFIMPLKNALSHLQLAVLIIMLMSGRCWDYAGGFISLTSSVTLLVQYAYTFKLVELPADEADYWGLHQQLVPQFPSFCSGVAGTLSI</sequence>
<reference evidence="10 11" key="2">
    <citation type="submission" date="2024-05" db="EMBL/GenBank/DDBJ databases">
        <authorList>
            <person name="Chen Y."/>
            <person name="Shah S."/>
            <person name="Dougan E. K."/>
            <person name="Thang M."/>
            <person name="Chan C."/>
        </authorList>
    </citation>
    <scope>NUCLEOTIDE SEQUENCE [LARGE SCALE GENOMIC DNA]</scope>
</reference>
<comment type="subcellular location">
    <subcellularLocation>
        <location evidence="1">Nucleus</location>
    </subcellularLocation>
</comment>
<keyword evidence="6" id="KW-1133">Transmembrane helix</keyword>
<dbReference type="InterPro" id="IPR004170">
    <property type="entry name" value="WWE_dom"/>
</dbReference>
<feature type="transmembrane region" description="Helical" evidence="6">
    <location>
        <begin position="1091"/>
        <end position="1109"/>
    </location>
</feature>
<dbReference type="Gene3D" id="3.90.228.10">
    <property type="match status" value="1"/>
</dbReference>
<keyword evidence="6" id="KW-0812">Transmembrane</keyword>
<evidence type="ECO:0000256" key="3">
    <source>
        <dbReference type="ARBA" id="ARBA00024347"/>
    </source>
</evidence>
<dbReference type="EMBL" id="CAMXCT030001752">
    <property type="protein sequence ID" value="CAL4780062.1"/>
    <property type="molecule type" value="Genomic_DNA"/>
</dbReference>
<dbReference type="GO" id="GO:1990404">
    <property type="term" value="F:NAD+-protein mono-ADP-ribosyltransferase activity"/>
    <property type="evidence" value="ECO:0007669"/>
    <property type="project" value="TreeGrafter"/>
</dbReference>
<evidence type="ECO:0000259" key="7">
    <source>
        <dbReference type="PROSITE" id="PS50918"/>
    </source>
</evidence>
<dbReference type="SUPFAM" id="SSF56399">
    <property type="entry name" value="ADP-ribosylation"/>
    <property type="match status" value="1"/>
</dbReference>
<proteinExistence type="inferred from homology"/>
<protein>
    <recommendedName>
        <fullName evidence="4">Poly [ADP-ribose] polymerase</fullName>
        <shortName evidence="4">PARP</shortName>
        <ecNumber evidence="4">2.4.2.-</ecNumber>
    </recommendedName>
</protein>
<evidence type="ECO:0000313" key="10">
    <source>
        <dbReference type="EMBL" id="CAL4780062.1"/>
    </source>
</evidence>
<feature type="region of interest" description="Disordered" evidence="5">
    <location>
        <begin position="903"/>
        <end position="927"/>
    </location>
</feature>
<dbReference type="EC" id="2.4.2.-" evidence="4"/>
<dbReference type="EMBL" id="CAMXCT010001752">
    <property type="protein sequence ID" value="CAI3992750.1"/>
    <property type="molecule type" value="Genomic_DNA"/>
</dbReference>